<organism evidence="9 10">
    <name type="scientific">Enterobacter lignolyticus (strain SCF1)</name>
    <dbReference type="NCBI Taxonomy" id="701347"/>
    <lineage>
        <taxon>Bacteria</taxon>
        <taxon>Pseudomonadati</taxon>
        <taxon>Pseudomonadota</taxon>
        <taxon>Gammaproteobacteria</taxon>
        <taxon>Enterobacterales</taxon>
        <taxon>Enterobacteriaceae</taxon>
        <taxon>Pluralibacter</taxon>
    </lineage>
</organism>
<feature type="transmembrane region" description="Helical" evidence="7">
    <location>
        <begin position="420"/>
        <end position="438"/>
    </location>
</feature>
<evidence type="ECO:0000256" key="5">
    <source>
        <dbReference type="ARBA" id="ARBA00023136"/>
    </source>
</evidence>
<evidence type="ECO:0000256" key="4">
    <source>
        <dbReference type="ARBA" id="ARBA00022989"/>
    </source>
</evidence>
<evidence type="ECO:0000256" key="6">
    <source>
        <dbReference type="ARBA" id="ARBA00043993"/>
    </source>
</evidence>
<feature type="transmembrane region" description="Helical" evidence="7">
    <location>
        <begin position="28"/>
        <end position="57"/>
    </location>
</feature>
<comment type="subcellular location">
    <subcellularLocation>
        <location evidence="1">Cell membrane</location>
        <topology evidence="1">Multi-pass membrane protein</topology>
    </subcellularLocation>
</comment>
<accession>E3G8X9</accession>
<feature type="transmembrane region" description="Helical" evidence="7">
    <location>
        <begin position="393"/>
        <end position="414"/>
    </location>
</feature>
<evidence type="ECO:0000256" key="2">
    <source>
        <dbReference type="ARBA" id="ARBA00022475"/>
    </source>
</evidence>
<dbReference type="HOGENOM" id="CLU_023392_1_0_6"/>
<feature type="transmembrane region" description="Helical" evidence="7">
    <location>
        <begin position="477"/>
        <end position="494"/>
    </location>
</feature>
<keyword evidence="5 7" id="KW-0472">Membrane</keyword>
<evidence type="ECO:0000313" key="10">
    <source>
        <dbReference type="Proteomes" id="UP000006872"/>
    </source>
</evidence>
<dbReference type="GO" id="GO:0005886">
    <property type="term" value="C:plasma membrane"/>
    <property type="evidence" value="ECO:0007669"/>
    <property type="project" value="UniProtKB-SubCell"/>
</dbReference>
<dbReference type="STRING" id="701347.Entcl_2449"/>
<dbReference type="Proteomes" id="UP000006872">
    <property type="component" value="Chromosome"/>
</dbReference>
<name>E3G8X9_ENTLS</name>
<dbReference type="PANTHER" id="PTHR30509">
    <property type="entry name" value="P-HYDROXYBENZOIC ACID EFFLUX PUMP SUBUNIT-RELATED"/>
    <property type="match status" value="1"/>
</dbReference>
<dbReference type="InterPro" id="IPR049453">
    <property type="entry name" value="Memb_transporter_dom"/>
</dbReference>
<evidence type="ECO:0000256" key="1">
    <source>
        <dbReference type="ARBA" id="ARBA00004651"/>
    </source>
</evidence>
<comment type="similarity">
    <text evidence="6">Belongs to the YccS/YhfK family.</text>
</comment>
<dbReference type="KEGG" id="esc:Entcl_2449"/>
<feature type="transmembrane region" description="Helical" evidence="7">
    <location>
        <begin position="147"/>
        <end position="169"/>
    </location>
</feature>
<evidence type="ECO:0000256" key="7">
    <source>
        <dbReference type="SAM" id="Phobius"/>
    </source>
</evidence>
<dbReference type="Pfam" id="PF13515">
    <property type="entry name" value="FUSC_2"/>
    <property type="match status" value="1"/>
</dbReference>
<evidence type="ECO:0000313" key="9">
    <source>
        <dbReference type="EMBL" id="ADO48700.1"/>
    </source>
</evidence>
<dbReference type="PANTHER" id="PTHR30509:SF9">
    <property type="entry name" value="MULTIDRUG RESISTANCE PROTEIN MDTO"/>
    <property type="match status" value="1"/>
</dbReference>
<sequence>MSGKTDTLSGLMQALMPYPGRSNHVLRALVSCTAVVIISQSLQVPLLALSLITVFFVTQTNVVVTKLTGLFFILGSTAAIAVSLLILKITWDVPFLRIMAAFSVFFASVFLMRTSRIGVIFFVVAIVAIYTQSLVDSTPDADLLVRGILWVWVAVNYPIAVTLLVNTLLMPAEPHKQLMAAIDRQLALVIRQLDPAAANARRTDDANRAGSDAQSLYRLLRYAAMRDTTGEFNDNNPLALVTMVCELRAASCQLPEYLTGEHNVTSARRLQEALRHVQAMAHGGQPLTTATDAPADSEYPPLNLMWRILHAAPQQQDSSGAKADSRQAAAAAPFLIDDAFSNPRYVIFALKTLLSAVLCYLFYTATDWAGIHTIMLSCLIVAQPGLGNTQRKIILRFTGAAIGSLLALIAIVFITPHVDSLFGLLGIVLPILAISSWISAGPERISYAGIQIMFTFSLAVLESFGPVVNLTEVRDRLVGIILGIAVAGIVHATISPEREGEIMLSRLAKLIDSLKNWLHSPAEHQQGRTPAFMALTECEDLAARVALEPSWRSAEGTHDALLQKGHEILNIVKNMLIETDKLAFSMGKVAADPSSEIRQQAMAIVSQYERNLALIQRILSGDADPVAGDDVVYPPLAPALPAPFRESALALEESQRHFFDLAIDRGAAV</sequence>
<dbReference type="RefSeq" id="WP_013366436.1">
    <property type="nucleotide sequence ID" value="NC_014618.1"/>
</dbReference>
<dbReference type="EMBL" id="CP002272">
    <property type="protein sequence ID" value="ADO48700.1"/>
    <property type="molecule type" value="Genomic_DNA"/>
</dbReference>
<evidence type="ECO:0000256" key="3">
    <source>
        <dbReference type="ARBA" id="ARBA00022692"/>
    </source>
</evidence>
<feature type="transmembrane region" description="Helical" evidence="7">
    <location>
        <begin position="445"/>
        <end position="465"/>
    </location>
</feature>
<reference evidence="9 10" key="2">
    <citation type="journal article" date="2011" name="Stand. Genomic Sci.">
        <title>Complete genome sequence of 'Enterobacter lignolyticus' SCF1.</title>
        <authorList>
            <person name="Deangelis K.M."/>
            <person name="D'Haeseleer P."/>
            <person name="Chivian D."/>
            <person name="Fortney J.L."/>
            <person name="Khudyakov J."/>
            <person name="Simmons B."/>
            <person name="Woo H."/>
            <person name="Arkin A.P."/>
            <person name="Davenport K.W."/>
            <person name="Goodwin L."/>
            <person name="Chen A."/>
            <person name="Ivanova N."/>
            <person name="Kyrpides N.C."/>
            <person name="Mavromatis K."/>
            <person name="Woyke T."/>
            <person name="Hazen T.C."/>
        </authorList>
    </citation>
    <scope>NUCLEOTIDE SEQUENCE [LARGE SCALE GENOMIC DNA]</scope>
    <source>
        <strain evidence="9 10">SCF1</strain>
    </source>
</reference>
<evidence type="ECO:0000259" key="8">
    <source>
        <dbReference type="Pfam" id="PF13515"/>
    </source>
</evidence>
<proteinExistence type="inferred from homology"/>
<feature type="transmembrane region" description="Helical" evidence="7">
    <location>
        <begin position="69"/>
        <end position="89"/>
    </location>
</feature>
<feature type="transmembrane region" description="Helical" evidence="7">
    <location>
        <begin position="119"/>
        <end position="135"/>
    </location>
</feature>
<keyword evidence="10" id="KW-1185">Reference proteome</keyword>
<feature type="domain" description="Integral membrane bound transporter" evidence="8">
    <location>
        <begin position="358"/>
        <end position="488"/>
    </location>
</feature>
<gene>
    <name evidence="9" type="ordered locus">Entcl_2449</name>
</gene>
<protein>
    <submittedName>
        <fullName evidence="9">Fusaric acid resistance protein conserved region</fullName>
    </submittedName>
</protein>
<keyword evidence="2" id="KW-1003">Cell membrane</keyword>
<feature type="transmembrane region" description="Helical" evidence="7">
    <location>
        <begin position="95"/>
        <end position="112"/>
    </location>
</feature>
<keyword evidence="4 7" id="KW-1133">Transmembrane helix</keyword>
<reference evidence="10" key="1">
    <citation type="submission" date="2010-10" db="EMBL/GenBank/DDBJ databases">
        <title>Complete sequence of Enterobacter cloacae SCF1.</title>
        <authorList>
            <consortium name="US DOE Joint Genome Institute"/>
            <person name="Lucas S."/>
            <person name="Copeland A."/>
            <person name="Lapidus A."/>
            <person name="Cheng J.-F."/>
            <person name="Bruce D."/>
            <person name="Goodwin L."/>
            <person name="Pitluck S."/>
            <person name="Davenport K."/>
            <person name="Detter J.C."/>
            <person name="Han C."/>
            <person name="Tapia R."/>
            <person name="Land M."/>
            <person name="Hauser L."/>
            <person name="Chang Y.-J."/>
            <person name="Jeffries C."/>
            <person name="Kyrpides N."/>
            <person name="Ivanova N."/>
            <person name="Mikhailova N."/>
            <person name="DeAngelis K."/>
            <person name="Arkin A.P."/>
            <person name="Chivian D."/>
            <person name="Edwards B."/>
            <person name="Woo H."/>
            <person name="Hazen T.C."/>
            <person name="Woyke T."/>
        </authorList>
    </citation>
    <scope>NUCLEOTIDE SEQUENCE [LARGE SCALE GENOMIC DNA]</scope>
    <source>
        <strain evidence="10">SCF1</strain>
    </source>
</reference>
<keyword evidence="3 7" id="KW-0812">Transmembrane</keyword>
<feature type="transmembrane region" description="Helical" evidence="7">
    <location>
        <begin position="345"/>
        <end position="363"/>
    </location>
</feature>
<dbReference type="AlphaFoldDB" id="E3G8X9"/>
<dbReference type="eggNOG" id="COG1289">
    <property type="taxonomic scope" value="Bacteria"/>
</dbReference>